<evidence type="ECO:0000259" key="1">
    <source>
        <dbReference type="Pfam" id="PF12697"/>
    </source>
</evidence>
<name>A0A7Y9LKU6_9BURK</name>
<evidence type="ECO:0000313" key="3">
    <source>
        <dbReference type="Proteomes" id="UP000542125"/>
    </source>
</evidence>
<dbReference type="InterPro" id="IPR000073">
    <property type="entry name" value="AB_hydrolase_1"/>
</dbReference>
<proteinExistence type="predicted"/>
<dbReference type="AlphaFoldDB" id="A0A7Y9LKU6"/>
<dbReference type="PANTHER" id="PTHR42886">
    <property type="entry name" value="RE40534P-RELATED"/>
    <property type="match status" value="1"/>
</dbReference>
<gene>
    <name evidence="2" type="ORF">FHW18_001143</name>
</gene>
<accession>A0A7Y9LKU6</accession>
<evidence type="ECO:0000313" key="2">
    <source>
        <dbReference type="EMBL" id="NYE81872.1"/>
    </source>
</evidence>
<dbReference type="PANTHER" id="PTHR42886:SF42">
    <property type="entry name" value="ALPHA_BETA-HYDROLASES SUPERFAMILY PROTEIN"/>
    <property type="match status" value="1"/>
</dbReference>
<dbReference type="GO" id="GO:0006654">
    <property type="term" value="P:phosphatidic acid biosynthetic process"/>
    <property type="evidence" value="ECO:0007669"/>
    <property type="project" value="TreeGrafter"/>
</dbReference>
<reference evidence="2 3" key="1">
    <citation type="submission" date="2020-07" db="EMBL/GenBank/DDBJ databases">
        <title>Genomic Encyclopedia of Type Strains, Phase IV (KMG-V): Genome sequencing to study the core and pangenomes of soil and plant-associated prokaryotes.</title>
        <authorList>
            <person name="Whitman W."/>
        </authorList>
    </citation>
    <scope>NUCLEOTIDE SEQUENCE [LARGE SCALE GENOMIC DNA]</scope>
    <source>
        <strain evidence="2 3">SAS40</strain>
    </source>
</reference>
<dbReference type="GO" id="GO:0042171">
    <property type="term" value="F:lysophosphatidic acid acyltransferase activity"/>
    <property type="evidence" value="ECO:0007669"/>
    <property type="project" value="TreeGrafter"/>
</dbReference>
<dbReference type="Proteomes" id="UP000542125">
    <property type="component" value="Unassembled WGS sequence"/>
</dbReference>
<organism evidence="2 3">
    <name type="scientific">Pigmentiphaga litoralis</name>
    <dbReference type="NCBI Taxonomy" id="516702"/>
    <lineage>
        <taxon>Bacteria</taxon>
        <taxon>Pseudomonadati</taxon>
        <taxon>Pseudomonadota</taxon>
        <taxon>Betaproteobacteria</taxon>
        <taxon>Burkholderiales</taxon>
        <taxon>Alcaligenaceae</taxon>
        <taxon>Pigmentiphaga</taxon>
    </lineage>
</organism>
<dbReference type="EMBL" id="JACBYR010000001">
    <property type="protein sequence ID" value="NYE81872.1"/>
    <property type="molecule type" value="Genomic_DNA"/>
</dbReference>
<dbReference type="Pfam" id="PF12697">
    <property type="entry name" value="Abhydrolase_6"/>
    <property type="match status" value="1"/>
</dbReference>
<sequence length="281" mass="30073">MRPAPLPATPARPFDFSYVDTLPHQDVDGCRLYLGKPATPPPAAQPRLLFVPGAYHGAWCYANYLQYCDEHGIACAAVDLAGHGALAPDPGLLRLTVPDLARQVLAAFDALPGPTVLVGHSLGALLVAWCATQRTPAGLILLAPSPPGNLPGAKALPPKPVDQVCAPPADEEIRSRFAGTPEDADVSAIVARLCDESPGVLNDRYLLRVPVDPARQRAPGLCIEAGRDTPDRHPEGQDRAVADFLGLDCQRLDDAPHCMMYAAGWERSMAAIHTWFRSTFN</sequence>
<dbReference type="InterPro" id="IPR029058">
    <property type="entry name" value="AB_hydrolase_fold"/>
</dbReference>
<dbReference type="RefSeq" id="WP_179584221.1">
    <property type="nucleotide sequence ID" value="NZ_JACBYR010000001.1"/>
</dbReference>
<dbReference type="SUPFAM" id="SSF53474">
    <property type="entry name" value="alpha/beta-Hydrolases"/>
    <property type="match status" value="1"/>
</dbReference>
<feature type="domain" description="AB hydrolase-1" evidence="1">
    <location>
        <begin position="48"/>
        <end position="261"/>
    </location>
</feature>
<keyword evidence="3" id="KW-1185">Reference proteome</keyword>
<dbReference type="Gene3D" id="3.40.50.1820">
    <property type="entry name" value="alpha/beta hydrolase"/>
    <property type="match status" value="1"/>
</dbReference>
<comment type="caution">
    <text evidence="2">The sequence shown here is derived from an EMBL/GenBank/DDBJ whole genome shotgun (WGS) entry which is preliminary data.</text>
</comment>
<dbReference type="GO" id="GO:0055088">
    <property type="term" value="P:lipid homeostasis"/>
    <property type="evidence" value="ECO:0007669"/>
    <property type="project" value="TreeGrafter"/>
</dbReference>
<protein>
    <submittedName>
        <fullName evidence="2">Pimeloyl-ACP methyl ester carboxylesterase</fullName>
    </submittedName>
</protein>
<dbReference type="GO" id="GO:0052689">
    <property type="term" value="F:carboxylic ester hydrolase activity"/>
    <property type="evidence" value="ECO:0007669"/>
    <property type="project" value="TreeGrafter"/>
</dbReference>